<dbReference type="PIRSF" id="PIRSF004944">
    <property type="entry name" value="UCP004944_hydrls"/>
    <property type="match status" value="1"/>
</dbReference>
<dbReference type="SMART" id="SM00849">
    <property type="entry name" value="Lactamase_B"/>
    <property type="match status" value="1"/>
</dbReference>
<dbReference type="EMBL" id="AP018553">
    <property type="protein sequence ID" value="BBD73068.1"/>
    <property type="molecule type" value="Genomic_DNA"/>
</dbReference>
<feature type="domain" description="Metallo-beta-lactamase" evidence="2">
    <location>
        <begin position="33"/>
        <end position="257"/>
    </location>
</feature>
<dbReference type="InterPro" id="IPR036866">
    <property type="entry name" value="RibonucZ/Hydroxyglut_hydro"/>
</dbReference>
<name>A0A348B4G6_9CREN</name>
<evidence type="ECO:0000313" key="4">
    <source>
        <dbReference type="EMBL" id="GGU04021.1"/>
    </source>
</evidence>
<gene>
    <name evidence="4" type="ORF">GCM10007116_21030</name>
    <name evidence="3" type="ORF">HS1genome_1457</name>
</gene>
<dbReference type="InterPro" id="IPR001279">
    <property type="entry name" value="Metallo-B-lactamas"/>
</dbReference>
<dbReference type="AlphaFoldDB" id="A0A348B4G6"/>
<dbReference type="InterPro" id="IPR050114">
    <property type="entry name" value="UPF0173_UPF0282_UlaG_hydrolase"/>
</dbReference>
<dbReference type="EMBL" id="BMQS01000027">
    <property type="protein sequence ID" value="GGU04021.1"/>
    <property type="molecule type" value="Genomic_DNA"/>
</dbReference>
<dbReference type="Proteomes" id="UP000616143">
    <property type="component" value="Unassembled WGS sequence"/>
</dbReference>
<dbReference type="HAMAP" id="MF_01406">
    <property type="entry name" value="UPF0282"/>
    <property type="match status" value="1"/>
</dbReference>
<reference evidence="4" key="4">
    <citation type="submission" date="2020-09" db="EMBL/GenBank/DDBJ databases">
        <authorList>
            <person name="Sun Q."/>
            <person name="Ohkuma M."/>
        </authorList>
    </citation>
    <scope>NUCLEOTIDE SEQUENCE</scope>
    <source>
        <strain evidence="4">JCM 31740</strain>
    </source>
</reference>
<comment type="similarity">
    <text evidence="1">Belongs to the UPF0282 family.</text>
</comment>
<keyword evidence="5" id="KW-1185">Reference proteome</keyword>
<dbReference type="PANTHER" id="PTHR43546:SF4">
    <property type="entry name" value="UPF0282 PROTEIN MJ1629"/>
    <property type="match status" value="1"/>
</dbReference>
<reference evidence="5" key="2">
    <citation type="submission" date="2018-04" db="EMBL/GenBank/DDBJ databases">
        <title>Complete genome sequence of Sulfodiicoccus acidiphilus strain HS-1.</title>
        <authorList>
            <person name="Sakai H.D."/>
            <person name="Kurosawa N."/>
        </authorList>
    </citation>
    <scope>NUCLEOTIDE SEQUENCE [LARGE SCALE GENOMIC DNA]</scope>
    <source>
        <strain evidence="5">HS-1</strain>
    </source>
</reference>
<dbReference type="InterPro" id="IPR014426">
    <property type="entry name" value="UPF0282_hydrls"/>
</dbReference>
<protein>
    <recommendedName>
        <fullName evidence="1">UPF0282 protein GCM10007116_21030</fullName>
    </recommendedName>
</protein>
<evidence type="ECO:0000313" key="3">
    <source>
        <dbReference type="EMBL" id="BBD73068.1"/>
    </source>
</evidence>
<proteinExistence type="inferred from homology"/>
<dbReference type="Proteomes" id="UP000276741">
    <property type="component" value="Chromosome"/>
</dbReference>
<reference evidence="3" key="3">
    <citation type="journal article" date="2019" name="BMC Res. Notes">
        <title>Complete genome sequence of the Sulfodiicoccus acidiphilus strain HS-1T, the first crenarchaeon that lacks polB3, isolated from an acidic hot spring in Ohwaku-dani, Hakone, Japan.</title>
        <authorList>
            <person name="Sakai H.D."/>
            <person name="Kurosawa N."/>
        </authorList>
    </citation>
    <scope>NUCLEOTIDE SEQUENCE</scope>
    <source>
        <strain evidence="3">HS-1</strain>
    </source>
</reference>
<organism evidence="3 5">
    <name type="scientific">Sulfodiicoccus acidiphilus</name>
    <dbReference type="NCBI Taxonomy" id="1670455"/>
    <lineage>
        <taxon>Archaea</taxon>
        <taxon>Thermoproteota</taxon>
        <taxon>Thermoprotei</taxon>
        <taxon>Sulfolobales</taxon>
        <taxon>Sulfolobaceae</taxon>
        <taxon>Sulfodiicoccus</taxon>
    </lineage>
</organism>
<reference evidence="4" key="1">
    <citation type="journal article" date="2014" name="Int. J. Syst. Evol. Microbiol.">
        <title>Complete genome sequence of Corynebacterium casei LMG S-19264T (=DSM 44701T), isolated from a smear-ripened cheese.</title>
        <authorList>
            <consortium name="US DOE Joint Genome Institute (JGI-PGF)"/>
            <person name="Walter F."/>
            <person name="Albersmeier A."/>
            <person name="Kalinowski J."/>
            <person name="Ruckert C."/>
        </authorList>
    </citation>
    <scope>NUCLEOTIDE SEQUENCE</scope>
    <source>
        <strain evidence="4">JCM 31740</strain>
    </source>
</reference>
<evidence type="ECO:0000256" key="1">
    <source>
        <dbReference type="HAMAP-Rule" id="MF_01406"/>
    </source>
</evidence>
<dbReference type="PANTHER" id="PTHR43546">
    <property type="entry name" value="UPF0173 METAL-DEPENDENT HYDROLASE MJ1163-RELATED"/>
    <property type="match status" value="1"/>
</dbReference>
<evidence type="ECO:0000259" key="2">
    <source>
        <dbReference type="SMART" id="SM00849"/>
    </source>
</evidence>
<evidence type="ECO:0000313" key="5">
    <source>
        <dbReference type="Proteomes" id="UP000276741"/>
    </source>
</evidence>
<sequence>MSCPPSDPKGFVPRLYIYLVEVVPIAFESLGVRSQATLVETRDVRILVDPAVSLAPRRYGLPPHQLEVDRLKELASKVYHAATEADVLVVTHYHYDHHDPGFVIPTSIYAGKAVLIKDPRRDVNRSQRVFRAPKFLKAIEGLPRSLESADGREFRFGGTTVKFSRAVPHGSDERMGYVVQVLVKDGDGSVLITSDVEGAPREAHLEFTRETKPNDVIVDGPLSYMLGHALSEEDLHRSIKNMEAMVREGLSRFVVDHHVLRDPMAEERLAPVRDVAMDLGVKFLNAAQFLGVEPVILEAKRRELYSRDNRRGDLSGLSLLE</sequence>
<dbReference type="Gene3D" id="3.60.15.10">
    <property type="entry name" value="Ribonuclease Z/Hydroxyacylglutathione hydrolase-like"/>
    <property type="match status" value="1"/>
</dbReference>
<accession>A0A348B4G6</accession>
<dbReference type="KEGG" id="sacd:HS1genome_1457"/>
<dbReference type="NCBIfam" id="NF003287">
    <property type="entry name" value="PRK04286.1-1"/>
    <property type="match status" value="1"/>
</dbReference>
<dbReference type="SUPFAM" id="SSF56281">
    <property type="entry name" value="Metallo-hydrolase/oxidoreductase"/>
    <property type="match status" value="1"/>
</dbReference>